<feature type="compositionally biased region" description="Low complexity" evidence="1">
    <location>
        <begin position="585"/>
        <end position="595"/>
    </location>
</feature>
<feature type="compositionally biased region" description="Low complexity" evidence="1">
    <location>
        <begin position="189"/>
        <end position="198"/>
    </location>
</feature>
<feature type="compositionally biased region" description="Acidic residues" evidence="1">
    <location>
        <begin position="542"/>
        <end position="551"/>
    </location>
</feature>
<dbReference type="AlphaFoldDB" id="A0AAI8YA98"/>
<accession>A0AAI8YA98</accession>
<reference evidence="3" key="1">
    <citation type="submission" date="2023-10" db="EMBL/GenBank/DDBJ databases">
        <authorList>
            <person name="Hackl T."/>
        </authorList>
    </citation>
    <scope>NUCLEOTIDE SEQUENCE</scope>
</reference>
<organism evidence="3 4">
    <name type="scientific">Anthostomella pinea</name>
    <dbReference type="NCBI Taxonomy" id="933095"/>
    <lineage>
        <taxon>Eukaryota</taxon>
        <taxon>Fungi</taxon>
        <taxon>Dikarya</taxon>
        <taxon>Ascomycota</taxon>
        <taxon>Pezizomycotina</taxon>
        <taxon>Sordariomycetes</taxon>
        <taxon>Xylariomycetidae</taxon>
        <taxon>Xylariales</taxon>
        <taxon>Xylariaceae</taxon>
        <taxon>Anthostomella</taxon>
    </lineage>
</organism>
<protein>
    <submittedName>
        <fullName evidence="3">Uu.00g027270.m01.CDS01</fullName>
    </submittedName>
</protein>
<dbReference type="Pfam" id="PF10680">
    <property type="entry name" value="RRN9"/>
    <property type="match status" value="1"/>
</dbReference>
<dbReference type="Proteomes" id="UP001295740">
    <property type="component" value="Unassembled WGS sequence"/>
</dbReference>
<feature type="compositionally biased region" description="Basic and acidic residues" evidence="1">
    <location>
        <begin position="362"/>
        <end position="372"/>
    </location>
</feature>
<feature type="region of interest" description="Disordered" evidence="1">
    <location>
        <begin position="507"/>
        <end position="595"/>
    </location>
</feature>
<dbReference type="InterPro" id="IPR019622">
    <property type="entry name" value="Rrn9_dom"/>
</dbReference>
<dbReference type="EMBL" id="CAUWAG010000003">
    <property type="protein sequence ID" value="CAJ2499874.1"/>
    <property type="molecule type" value="Genomic_DNA"/>
</dbReference>
<feature type="compositionally biased region" description="Basic residues" evidence="1">
    <location>
        <begin position="695"/>
        <end position="707"/>
    </location>
</feature>
<feature type="region of interest" description="Disordered" evidence="1">
    <location>
        <begin position="384"/>
        <end position="462"/>
    </location>
</feature>
<feature type="compositionally biased region" description="Basic residues" evidence="1">
    <location>
        <begin position="349"/>
        <end position="361"/>
    </location>
</feature>
<gene>
    <name evidence="3" type="ORF">KHLLAP_LOCUS342</name>
</gene>
<name>A0AAI8YA98_9PEZI</name>
<feature type="region of interest" description="Disordered" evidence="1">
    <location>
        <begin position="1"/>
        <end position="39"/>
    </location>
</feature>
<evidence type="ECO:0000313" key="4">
    <source>
        <dbReference type="Proteomes" id="UP001295740"/>
    </source>
</evidence>
<feature type="compositionally biased region" description="Basic residues" evidence="1">
    <location>
        <begin position="199"/>
        <end position="211"/>
    </location>
</feature>
<feature type="compositionally biased region" description="Acidic residues" evidence="1">
    <location>
        <begin position="8"/>
        <end position="26"/>
    </location>
</feature>
<dbReference type="Gene3D" id="3.30.160.60">
    <property type="entry name" value="Classic Zinc Finger"/>
    <property type="match status" value="1"/>
</dbReference>
<feature type="region of interest" description="Disordered" evidence="1">
    <location>
        <begin position="172"/>
        <end position="251"/>
    </location>
</feature>
<evidence type="ECO:0000259" key="2">
    <source>
        <dbReference type="Pfam" id="PF10680"/>
    </source>
</evidence>
<feature type="region of interest" description="Disordered" evidence="1">
    <location>
        <begin position="685"/>
        <end position="724"/>
    </location>
</feature>
<sequence length="724" mass="80055">MALHANDSDDYMPDSESSDYNEEDDERPNRWAGPPSTWQQLNSAEIDTLTALHEIRNQDLSVHLYNAFALKQRHRRPQDGTQGPVPEQDINKATGLPIAQDAWVPPKSWTAWPMRLNKVPPPEFMKRADGADEQFTFRKAVRDVPSTALEETISAAVLRSAKERFNVRPWVEADGVDSESGGSDDGGSDTETVPASSRARSRSKSKSKSKSIKPESVSESENKNRMDIDESGGEAPHVYAPPKKRRLKPTVATDDDLSYALLRPSVRHIMSKLDTTLMVLHNAQESALQYQSDSAESDASDTSQRSGQSRDRSRPSGRKRGRPPKSGEPSQMRESAPPPEPEPSADGAKKKKRQGRPKKYYPKLEGETDREYTIRVARLRKEPVPFFADTEPQAGAESSPAPVSAPDSGVEPGREDSPGEDSASAPKPQKTRRNAKKVQSVEDPDREEAAPANPNPVKPRLGLRDWTDVLGAAALAGFSPGALDRAARRCADIFQQIMVLQTLVEEAPPPSHHSQNHHHAPQAQRITRYEPGMASVPLLGREDEDDEEEEEVRYARNALRRSQSRSRALSAEPPKSEDESRGRGRSVSGSSRSRSASITNTSYFCAFRDCPRAVDAFARKTNLVRHMKLVHGYEEGTSIQGDMGDMGMMGMMGMGLDEVDSEDEMYGAVHVDGFLRPIRVRQGWRAGDVAEEPRSRRRRAGRGRVRRGSGSSDLDTGREGSGFK</sequence>
<proteinExistence type="predicted"/>
<keyword evidence="4" id="KW-1185">Reference proteome</keyword>
<feature type="domain" description="Rrn9" evidence="2">
    <location>
        <begin position="52"/>
        <end position="121"/>
    </location>
</feature>
<comment type="caution">
    <text evidence="3">The sequence shown here is derived from an EMBL/GenBank/DDBJ whole genome shotgun (WGS) entry which is preliminary data.</text>
</comment>
<evidence type="ECO:0000313" key="3">
    <source>
        <dbReference type="EMBL" id="CAJ2499874.1"/>
    </source>
</evidence>
<evidence type="ECO:0000256" key="1">
    <source>
        <dbReference type="SAM" id="MobiDB-lite"/>
    </source>
</evidence>
<feature type="region of interest" description="Disordered" evidence="1">
    <location>
        <begin position="289"/>
        <end position="372"/>
    </location>
</feature>